<dbReference type="InterPro" id="IPR043129">
    <property type="entry name" value="ATPase_NBD"/>
</dbReference>
<name>D0KXY8_HALNC</name>
<dbReference type="InterPro" id="IPR003494">
    <property type="entry name" value="SHS2_FtsA"/>
</dbReference>
<evidence type="ECO:0000256" key="3">
    <source>
        <dbReference type="ARBA" id="ARBA00023136"/>
    </source>
</evidence>
<dbReference type="InterPro" id="IPR050696">
    <property type="entry name" value="FtsA/MreB"/>
</dbReference>
<evidence type="ECO:0000259" key="7">
    <source>
        <dbReference type="SMART" id="SM00842"/>
    </source>
</evidence>
<dbReference type="GO" id="GO:0032153">
    <property type="term" value="C:cell division site"/>
    <property type="evidence" value="ECO:0007669"/>
    <property type="project" value="UniProtKB-UniRule"/>
</dbReference>
<comment type="subcellular location">
    <subcellularLocation>
        <location evidence="5">Cell inner membrane</location>
        <topology evidence="5">Peripheral membrane protein</topology>
        <orientation evidence="5">Cytoplasmic side</orientation>
    </subcellularLocation>
    <text evidence="5">Localizes to the Z ring in an FtsZ-dependent manner. Targeted to the membrane through a conserved C-terminal amphipathic helix.</text>
</comment>
<protein>
    <recommendedName>
        <fullName evidence="5 6">Cell division protein FtsA</fullName>
    </recommendedName>
</protein>
<evidence type="ECO:0000256" key="6">
    <source>
        <dbReference type="PIRNR" id="PIRNR003101"/>
    </source>
</evidence>
<dbReference type="OrthoDB" id="9810567at2"/>
<dbReference type="Pfam" id="PF02491">
    <property type="entry name" value="SHS2_FTSA"/>
    <property type="match status" value="1"/>
</dbReference>
<feature type="domain" description="SHS2" evidence="7">
    <location>
        <begin position="13"/>
        <end position="200"/>
    </location>
</feature>
<accession>D0KXY8</accession>
<dbReference type="Gene3D" id="3.30.1490.110">
    <property type="match status" value="1"/>
</dbReference>
<organism evidence="8 9">
    <name type="scientific">Halothiobacillus neapolitanus (strain ATCC 23641 / DSM 15147 / CIP 104769 / NCIMB 8539 / c2)</name>
    <name type="common">Thiobacillus neapolitanus</name>
    <dbReference type="NCBI Taxonomy" id="555778"/>
    <lineage>
        <taxon>Bacteria</taxon>
        <taxon>Pseudomonadati</taxon>
        <taxon>Pseudomonadota</taxon>
        <taxon>Gammaproteobacteria</taxon>
        <taxon>Chromatiales</taxon>
        <taxon>Halothiobacillaceae</taxon>
        <taxon>Halothiobacillus</taxon>
    </lineage>
</organism>
<keyword evidence="4 5" id="KW-0131">Cell cycle</keyword>
<gene>
    <name evidence="5" type="primary">ftsA</name>
    <name evidence="8" type="ordered locus">Hneap_0454</name>
</gene>
<dbReference type="PANTHER" id="PTHR32432">
    <property type="entry name" value="CELL DIVISION PROTEIN FTSA-RELATED"/>
    <property type="match status" value="1"/>
</dbReference>
<evidence type="ECO:0000256" key="1">
    <source>
        <dbReference type="ARBA" id="ARBA00022475"/>
    </source>
</evidence>
<dbReference type="GO" id="GO:0043093">
    <property type="term" value="P:FtsZ-dependent cytokinesis"/>
    <property type="evidence" value="ECO:0007669"/>
    <property type="project" value="UniProtKB-UniRule"/>
</dbReference>
<dbReference type="eggNOG" id="COG0849">
    <property type="taxonomic scope" value="Bacteria"/>
</dbReference>
<dbReference type="Gene3D" id="3.30.420.40">
    <property type="match status" value="2"/>
</dbReference>
<evidence type="ECO:0000256" key="4">
    <source>
        <dbReference type="ARBA" id="ARBA00023306"/>
    </source>
</evidence>
<dbReference type="Pfam" id="PF14450">
    <property type="entry name" value="FtsA"/>
    <property type="match status" value="1"/>
</dbReference>
<dbReference type="HOGENOM" id="CLU_037850_3_2_6"/>
<keyword evidence="5" id="KW-0997">Cell inner membrane</keyword>
<evidence type="ECO:0000256" key="2">
    <source>
        <dbReference type="ARBA" id="ARBA00022618"/>
    </source>
</evidence>
<keyword evidence="2 5" id="KW-0132">Cell division</keyword>
<evidence type="ECO:0000256" key="5">
    <source>
        <dbReference type="HAMAP-Rule" id="MF_02033"/>
    </source>
</evidence>
<keyword evidence="1 5" id="KW-1003">Cell membrane</keyword>
<comment type="similarity">
    <text evidence="5 6">Belongs to the FtsA/MreB family.</text>
</comment>
<comment type="subunit">
    <text evidence="5">Self-interacts. Interacts with FtsZ.</text>
</comment>
<dbReference type="InterPro" id="IPR020823">
    <property type="entry name" value="Cell_div_FtsA"/>
</dbReference>
<reference evidence="8 9" key="1">
    <citation type="submission" date="2009-10" db="EMBL/GenBank/DDBJ databases">
        <title>Complete sequence of Halothiobacillus neapolitanus c2.</title>
        <authorList>
            <consortium name="US DOE Joint Genome Institute"/>
            <person name="Lucas S."/>
            <person name="Copeland A."/>
            <person name="Lapidus A."/>
            <person name="Glavina del Rio T."/>
            <person name="Tice H."/>
            <person name="Bruce D."/>
            <person name="Goodwin L."/>
            <person name="Pitluck S."/>
            <person name="Davenport K."/>
            <person name="Brettin T."/>
            <person name="Detter J.C."/>
            <person name="Han C."/>
            <person name="Tapia R."/>
            <person name="Larimer F."/>
            <person name="Land M."/>
            <person name="Hauser L."/>
            <person name="Kyrpides N."/>
            <person name="Mikhailova N."/>
            <person name="Kerfeld C."/>
            <person name="Cannon G."/>
            <person name="Heinhort S."/>
        </authorList>
    </citation>
    <scope>NUCLEOTIDE SEQUENCE [LARGE SCALE GENOMIC DNA]</scope>
    <source>
        <strain evidence="9">ATCC 23641 / c2</strain>
    </source>
</reference>
<dbReference type="SMART" id="SM00842">
    <property type="entry name" value="FtsA"/>
    <property type="match status" value="1"/>
</dbReference>
<dbReference type="PIRSF" id="PIRSF003101">
    <property type="entry name" value="FtsA"/>
    <property type="match status" value="1"/>
</dbReference>
<dbReference type="EMBL" id="CP001801">
    <property type="protein sequence ID" value="ACX95311.1"/>
    <property type="molecule type" value="Genomic_DNA"/>
</dbReference>
<dbReference type="AlphaFoldDB" id="D0KXY8"/>
<dbReference type="GO" id="GO:0009898">
    <property type="term" value="C:cytoplasmic side of plasma membrane"/>
    <property type="evidence" value="ECO:0007669"/>
    <property type="project" value="UniProtKB-UniRule"/>
</dbReference>
<dbReference type="PANTHER" id="PTHR32432:SF4">
    <property type="entry name" value="CELL DIVISION PROTEIN FTSA"/>
    <property type="match status" value="1"/>
</dbReference>
<dbReference type="STRING" id="555778.Hneap_0454"/>
<dbReference type="NCBIfam" id="TIGR01174">
    <property type="entry name" value="ftsA"/>
    <property type="match status" value="1"/>
</dbReference>
<sequence>MAIAVRKGERDLVVGLDVGTSKVAALVGEYDADGNLSLIGFGQSPTNKGLRRGSVVDIESTSFAIQRAIDAAGAMSNCEIGSVWVGVAGDHVISMDSKGMTGTAGREITAADIHQVVQSAKAVKIPDGQQILYSEPQEFRIDGQDGIRKPQGMTGHRLEADVHIVTTATNNVQNIVKCVERCGLAVTGTVLDPIAAATAVLNDDEKELGVALIDIGGGTTDIAIYTRGALRYTTVLPIAGEQITNDLAYGLTTPPAQAEEIKRKFASLHPLDDRAQDEEIEVPGVSGRQPRRISRDTMMRICRPRVEEILGYIQEAIRRSGYHEMINAGVVLTGGTAAMPGLVELCEDFLQMPTRLGLPQGISGNHDALKNPANATGVGLILHGRRLEAQGGIPAPVGVQAEPPLDRLKRWFKEHF</sequence>
<evidence type="ECO:0000313" key="9">
    <source>
        <dbReference type="Proteomes" id="UP000009102"/>
    </source>
</evidence>
<dbReference type="CDD" id="cd24048">
    <property type="entry name" value="ASKHA_NBD_FtsA"/>
    <property type="match status" value="1"/>
</dbReference>
<dbReference type="SUPFAM" id="SSF53067">
    <property type="entry name" value="Actin-like ATPase domain"/>
    <property type="match status" value="2"/>
</dbReference>
<dbReference type="Proteomes" id="UP000009102">
    <property type="component" value="Chromosome"/>
</dbReference>
<comment type="function">
    <text evidence="5 6">Cell division protein that is involved in the assembly of the Z ring. May serve as a membrane anchor for the Z ring.</text>
</comment>
<dbReference type="HAMAP" id="MF_02033">
    <property type="entry name" value="FtsA"/>
    <property type="match status" value="1"/>
</dbReference>
<proteinExistence type="inferred from homology"/>
<keyword evidence="3 5" id="KW-0472">Membrane</keyword>
<keyword evidence="9" id="KW-1185">Reference proteome</keyword>
<evidence type="ECO:0000313" key="8">
    <source>
        <dbReference type="EMBL" id="ACX95311.1"/>
    </source>
</evidence>
<dbReference type="KEGG" id="hna:Hneap_0454"/>